<dbReference type="RefSeq" id="WP_235038843.1">
    <property type="nucleotide sequence ID" value="NZ_FWXV01000004.1"/>
</dbReference>
<keyword evidence="1 6" id="KW-0378">Hydrolase</keyword>
<dbReference type="AlphaFoldDB" id="A0A1W2F2Q7"/>
<evidence type="ECO:0000313" key="7">
    <source>
        <dbReference type="Proteomes" id="UP000192674"/>
    </source>
</evidence>
<sequence length="358" mass="38824">MLRALTAVAVTVTLATGHTAAAEPALFLPAPTGKYAVGTKSLYLKDLSRADPWVGGPRELMLTLRYPAWFAGTQRAKYMTPKESALLLEGIPGVPPEILTTVRTNSFTNSVPALGKWPLVVLSPGYTKPRATLSTLSEELASAGYIVATIDHTYENSGTQFPDGRVATCVSCDIPHDRAFWLKLEHGRAADVSFVLDELTAKYPMIDRTRIAMGGHSAGGISTIRAMLADTRIRAGINIDGGSHEEKPAAELNRPFLLIGHEGTGPDRNTGWVHEWQRMTGWKRWLEVDGTRHASFTDVGLLGDQLGLDGGGTLPADRTAVITRAYVKAFFDLHLRGVPQPLLNEPSAAYPEVRFLTV</sequence>
<dbReference type="EMBL" id="FWXV01000004">
    <property type="protein sequence ID" value="SMD16214.1"/>
    <property type="molecule type" value="Genomic_DNA"/>
</dbReference>
<name>A0A1W2F2Q7_KIBAR</name>
<evidence type="ECO:0000256" key="4">
    <source>
        <dbReference type="SAM" id="SignalP"/>
    </source>
</evidence>
<dbReference type="SUPFAM" id="SSF53474">
    <property type="entry name" value="alpha/beta-Hydrolases"/>
    <property type="match status" value="1"/>
</dbReference>
<protein>
    <submittedName>
        <fullName evidence="6">Alpha/beta hydrolase family protein</fullName>
    </submittedName>
</protein>
<dbReference type="Gene3D" id="3.40.50.1820">
    <property type="entry name" value="alpha/beta hydrolase"/>
    <property type="match status" value="1"/>
</dbReference>
<dbReference type="InterPro" id="IPR041127">
    <property type="entry name" value="PET_hydrolase/cutinase-like"/>
</dbReference>
<keyword evidence="2" id="KW-0442">Lipid degradation</keyword>
<dbReference type="Proteomes" id="UP000192674">
    <property type="component" value="Unassembled WGS sequence"/>
</dbReference>
<dbReference type="GO" id="GO:0003847">
    <property type="term" value="F:1-alkyl-2-acetylglycerophosphocholine esterase activity"/>
    <property type="evidence" value="ECO:0007669"/>
    <property type="project" value="TreeGrafter"/>
</dbReference>
<evidence type="ECO:0000256" key="3">
    <source>
        <dbReference type="ARBA" id="ARBA00023098"/>
    </source>
</evidence>
<dbReference type="Pfam" id="PF12740">
    <property type="entry name" value="PETase"/>
    <property type="match status" value="1"/>
</dbReference>
<feature type="chain" id="PRO_5039231628" evidence="4">
    <location>
        <begin position="22"/>
        <end position="358"/>
    </location>
</feature>
<dbReference type="PANTHER" id="PTHR10272:SF0">
    <property type="entry name" value="PLATELET-ACTIVATING FACTOR ACETYLHYDROLASE"/>
    <property type="match status" value="1"/>
</dbReference>
<gene>
    <name evidence="6" type="ORF">SAMN05661093_05430</name>
</gene>
<evidence type="ECO:0000256" key="2">
    <source>
        <dbReference type="ARBA" id="ARBA00022963"/>
    </source>
</evidence>
<keyword evidence="3" id="KW-0443">Lipid metabolism</keyword>
<organism evidence="6 7">
    <name type="scientific">Kibdelosporangium aridum</name>
    <dbReference type="NCBI Taxonomy" id="2030"/>
    <lineage>
        <taxon>Bacteria</taxon>
        <taxon>Bacillati</taxon>
        <taxon>Actinomycetota</taxon>
        <taxon>Actinomycetes</taxon>
        <taxon>Pseudonocardiales</taxon>
        <taxon>Pseudonocardiaceae</taxon>
        <taxon>Kibdelosporangium</taxon>
    </lineage>
</organism>
<feature type="domain" description="PET hydrolase/cutinase-like" evidence="5">
    <location>
        <begin position="115"/>
        <end position="262"/>
    </location>
</feature>
<proteinExistence type="predicted"/>
<evidence type="ECO:0000256" key="1">
    <source>
        <dbReference type="ARBA" id="ARBA00022801"/>
    </source>
</evidence>
<evidence type="ECO:0000259" key="5">
    <source>
        <dbReference type="Pfam" id="PF12740"/>
    </source>
</evidence>
<keyword evidence="4" id="KW-0732">Signal</keyword>
<feature type="signal peptide" evidence="4">
    <location>
        <begin position="1"/>
        <end position="21"/>
    </location>
</feature>
<dbReference type="PANTHER" id="PTHR10272">
    <property type="entry name" value="PLATELET-ACTIVATING FACTOR ACETYLHYDROLASE"/>
    <property type="match status" value="1"/>
</dbReference>
<dbReference type="InterPro" id="IPR029058">
    <property type="entry name" value="AB_hydrolase_fold"/>
</dbReference>
<evidence type="ECO:0000313" key="6">
    <source>
        <dbReference type="EMBL" id="SMD16214.1"/>
    </source>
</evidence>
<reference evidence="6 7" key="1">
    <citation type="submission" date="2017-04" db="EMBL/GenBank/DDBJ databases">
        <authorList>
            <person name="Afonso C.L."/>
            <person name="Miller P.J."/>
            <person name="Scott M.A."/>
            <person name="Spackman E."/>
            <person name="Goraichik I."/>
            <person name="Dimitrov K.M."/>
            <person name="Suarez D.L."/>
            <person name="Swayne D.E."/>
        </authorList>
    </citation>
    <scope>NUCLEOTIDE SEQUENCE [LARGE SCALE GENOMIC DNA]</scope>
    <source>
        <strain evidence="6 7">DSM 43828</strain>
    </source>
</reference>
<keyword evidence="7" id="KW-1185">Reference proteome</keyword>
<accession>A0A1W2F2Q7</accession>
<dbReference type="GO" id="GO:0016042">
    <property type="term" value="P:lipid catabolic process"/>
    <property type="evidence" value="ECO:0007669"/>
    <property type="project" value="UniProtKB-KW"/>
</dbReference>